<dbReference type="GO" id="GO:0006281">
    <property type="term" value="P:DNA repair"/>
    <property type="evidence" value="ECO:0007669"/>
    <property type="project" value="UniProtKB-KW"/>
</dbReference>
<proteinExistence type="predicted"/>
<keyword evidence="7" id="KW-0234">DNA repair</keyword>
<evidence type="ECO:0000256" key="4">
    <source>
        <dbReference type="ARBA" id="ARBA00022801"/>
    </source>
</evidence>
<evidence type="ECO:0000259" key="8">
    <source>
        <dbReference type="SMART" id="SM00986"/>
    </source>
</evidence>
<dbReference type="PANTHER" id="PTHR33693:SF1">
    <property type="entry name" value="TYPE-4 URACIL-DNA GLYCOSYLASE"/>
    <property type="match status" value="1"/>
</dbReference>
<dbReference type="SMART" id="SM00986">
    <property type="entry name" value="UDG"/>
    <property type="match status" value="1"/>
</dbReference>
<keyword evidence="2" id="KW-0479">Metal-binding</keyword>
<dbReference type="EMBL" id="BNAJ01000027">
    <property type="protein sequence ID" value="GHF65961.1"/>
    <property type="molecule type" value="Genomic_DNA"/>
</dbReference>
<keyword evidence="4" id="KW-0378">Hydrolase</keyword>
<dbReference type="Gene3D" id="3.40.470.10">
    <property type="entry name" value="Uracil-DNA glycosylase-like domain"/>
    <property type="match status" value="1"/>
</dbReference>
<feature type="domain" description="Uracil-DNA glycosylase-like" evidence="8">
    <location>
        <begin position="41"/>
        <end position="196"/>
    </location>
</feature>
<evidence type="ECO:0000313" key="9">
    <source>
        <dbReference type="EMBL" id="GHF65961.1"/>
    </source>
</evidence>
<dbReference type="InterPro" id="IPR051536">
    <property type="entry name" value="UDG_Type-4/5"/>
</dbReference>
<comment type="caution">
    <text evidence="10">The sequence shown here is derived from an EMBL/GenBank/DDBJ whole genome shotgun (WGS) entry which is preliminary data.</text>
</comment>
<dbReference type="Proteomes" id="UP000539473">
    <property type="component" value="Unassembled WGS sequence"/>
</dbReference>
<evidence type="ECO:0000256" key="3">
    <source>
        <dbReference type="ARBA" id="ARBA00022763"/>
    </source>
</evidence>
<reference evidence="12" key="2">
    <citation type="journal article" date="2019" name="Int. J. Syst. Evol. Microbiol.">
        <title>The Global Catalogue of Microorganisms (GCM) 10K type strain sequencing project: providing services to taxonomists for standard genome sequencing and annotation.</title>
        <authorList>
            <consortium name="The Broad Institute Genomics Platform"/>
            <consortium name="The Broad Institute Genome Sequencing Center for Infectious Disease"/>
            <person name="Wu L."/>
            <person name="Ma J."/>
        </authorList>
    </citation>
    <scope>NUCLEOTIDE SEQUENCE [LARGE SCALE GENOMIC DNA]</scope>
    <source>
        <strain evidence="12">CGMCC 1.18437</strain>
    </source>
</reference>
<evidence type="ECO:0000313" key="12">
    <source>
        <dbReference type="Proteomes" id="UP000619376"/>
    </source>
</evidence>
<dbReference type="InterPro" id="IPR036895">
    <property type="entry name" value="Uracil-DNA_glycosylase-like_sf"/>
</dbReference>
<reference evidence="9" key="1">
    <citation type="journal article" date="2014" name="Int. J. Syst. Evol. Microbiol.">
        <title>Complete genome of a new Firmicutes species belonging to the dominant human colonic microbiota ('Ruminococcus bicirculans') reveals two chromosomes and a selective capacity to utilize plant glucans.</title>
        <authorList>
            <consortium name="NISC Comparative Sequencing Program"/>
            <person name="Wegmann U."/>
            <person name="Louis P."/>
            <person name="Goesmann A."/>
            <person name="Henrissat B."/>
            <person name="Duncan S.H."/>
            <person name="Flint H.J."/>
        </authorList>
    </citation>
    <scope>NUCLEOTIDE SEQUENCE</scope>
    <source>
        <strain evidence="9">CGMCC 1.18437</strain>
    </source>
</reference>
<keyword evidence="1" id="KW-0004">4Fe-4S</keyword>
<keyword evidence="3" id="KW-0227">DNA damage</keyword>
<protein>
    <submittedName>
        <fullName evidence="9">DNA polymerase</fullName>
    </submittedName>
    <submittedName>
        <fullName evidence="10">Uracil-DNA glycosylase family 4</fullName>
    </submittedName>
</protein>
<dbReference type="SMART" id="SM00987">
    <property type="entry name" value="UreE_C"/>
    <property type="match status" value="1"/>
</dbReference>
<evidence type="ECO:0000313" key="10">
    <source>
        <dbReference type="EMBL" id="MBB5379273.1"/>
    </source>
</evidence>
<dbReference type="InterPro" id="IPR005122">
    <property type="entry name" value="Uracil-DNA_glycosylase-like"/>
</dbReference>
<reference evidence="10 11" key="3">
    <citation type="submission" date="2020-08" db="EMBL/GenBank/DDBJ databases">
        <title>Genomic Encyclopedia of Type Strains, Phase IV (KMG-IV): sequencing the most valuable type-strain genomes for metagenomic binning, comparative biology and taxonomic classification.</title>
        <authorList>
            <person name="Goeker M."/>
        </authorList>
    </citation>
    <scope>NUCLEOTIDE SEQUENCE [LARGE SCALE GENOMIC DNA]</scope>
    <source>
        <strain evidence="10 11">DSM 27521</strain>
    </source>
</reference>
<name>A0A7W8KK35_9DEIO</name>
<gene>
    <name evidence="9" type="ORF">GCM10017781_47090</name>
    <name evidence="10" type="ORF">HNQ07_004788</name>
</gene>
<dbReference type="AlphaFoldDB" id="A0A7W8KK35"/>
<evidence type="ECO:0000256" key="6">
    <source>
        <dbReference type="ARBA" id="ARBA00023014"/>
    </source>
</evidence>
<keyword evidence="6" id="KW-0411">Iron-sulfur</keyword>
<accession>A0A7W8KK35</accession>
<dbReference type="EMBL" id="JACHFK010000026">
    <property type="protein sequence ID" value="MBB5379273.1"/>
    <property type="molecule type" value="Genomic_DNA"/>
</dbReference>
<dbReference type="Pfam" id="PF03167">
    <property type="entry name" value="UDG"/>
    <property type="match status" value="1"/>
</dbReference>
<keyword evidence="12" id="KW-1185">Reference proteome</keyword>
<sequence>MTSAAALPGMNRARAFATLVDDVQSCQLCPRMAGRARVLSHANGSPGARVLFVAEAPGRLGAERTHVPLQGDQTGRNFEVLLASIGLERADTFITNAVLCNPQDSAGRNSPPARDEVQRCAQHLGRTLEVVGPEVVVTLGRVALESLRTVEEHAFTLAADVGQCRQWAGRVLVPMYHPGARARVHRPLPQQLQDFQALASVLDVLPGRCSKS</sequence>
<keyword evidence="5" id="KW-0408">Iron</keyword>
<evidence type="ECO:0000256" key="2">
    <source>
        <dbReference type="ARBA" id="ARBA00022723"/>
    </source>
</evidence>
<evidence type="ECO:0000256" key="7">
    <source>
        <dbReference type="ARBA" id="ARBA00023204"/>
    </source>
</evidence>
<evidence type="ECO:0000256" key="1">
    <source>
        <dbReference type="ARBA" id="ARBA00022485"/>
    </source>
</evidence>
<dbReference type="CDD" id="cd10030">
    <property type="entry name" value="UDG-F4_TTUDGA_SPO1dp_like"/>
    <property type="match status" value="1"/>
</dbReference>
<dbReference type="GO" id="GO:0046872">
    <property type="term" value="F:metal ion binding"/>
    <property type="evidence" value="ECO:0007669"/>
    <property type="project" value="UniProtKB-KW"/>
</dbReference>
<dbReference type="GO" id="GO:0097506">
    <property type="term" value="F:deaminated base DNA N-glycosylase activity"/>
    <property type="evidence" value="ECO:0007669"/>
    <property type="project" value="UniProtKB-ARBA"/>
</dbReference>
<reference evidence="9" key="4">
    <citation type="submission" date="2024-05" db="EMBL/GenBank/DDBJ databases">
        <authorList>
            <person name="Sun Q."/>
            <person name="Zhou Y."/>
        </authorList>
    </citation>
    <scope>NUCLEOTIDE SEQUENCE</scope>
    <source>
        <strain evidence="9">CGMCC 1.18437</strain>
    </source>
</reference>
<evidence type="ECO:0000313" key="11">
    <source>
        <dbReference type="Proteomes" id="UP000539473"/>
    </source>
</evidence>
<organism evidence="10 11">
    <name type="scientific">Deinococcus metalli</name>
    <dbReference type="NCBI Taxonomy" id="1141878"/>
    <lineage>
        <taxon>Bacteria</taxon>
        <taxon>Thermotogati</taxon>
        <taxon>Deinococcota</taxon>
        <taxon>Deinococci</taxon>
        <taxon>Deinococcales</taxon>
        <taxon>Deinococcaceae</taxon>
        <taxon>Deinococcus</taxon>
    </lineage>
</organism>
<dbReference type="Proteomes" id="UP000619376">
    <property type="component" value="Unassembled WGS sequence"/>
</dbReference>
<dbReference type="PANTHER" id="PTHR33693">
    <property type="entry name" value="TYPE-5 URACIL-DNA GLYCOSYLASE"/>
    <property type="match status" value="1"/>
</dbReference>
<dbReference type="GO" id="GO:0051539">
    <property type="term" value="F:4 iron, 4 sulfur cluster binding"/>
    <property type="evidence" value="ECO:0007669"/>
    <property type="project" value="UniProtKB-KW"/>
</dbReference>
<dbReference type="RefSeq" id="WP_184116451.1">
    <property type="nucleotide sequence ID" value="NZ_BNAJ01000027.1"/>
</dbReference>
<evidence type="ECO:0000256" key="5">
    <source>
        <dbReference type="ARBA" id="ARBA00023004"/>
    </source>
</evidence>
<dbReference type="SUPFAM" id="SSF52141">
    <property type="entry name" value="Uracil-DNA glycosylase-like"/>
    <property type="match status" value="1"/>
</dbReference>